<feature type="compositionally biased region" description="Low complexity" evidence="1">
    <location>
        <begin position="181"/>
        <end position="194"/>
    </location>
</feature>
<dbReference type="EMBL" id="OZ020109">
    <property type="protein sequence ID" value="CAK9262363.1"/>
    <property type="molecule type" value="Genomic_DNA"/>
</dbReference>
<feature type="compositionally biased region" description="Basic and acidic residues" evidence="1">
    <location>
        <begin position="221"/>
        <end position="232"/>
    </location>
</feature>
<organism evidence="2 3">
    <name type="scientific">Sphagnum jensenii</name>
    <dbReference type="NCBI Taxonomy" id="128206"/>
    <lineage>
        <taxon>Eukaryota</taxon>
        <taxon>Viridiplantae</taxon>
        <taxon>Streptophyta</taxon>
        <taxon>Embryophyta</taxon>
        <taxon>Bryophyta</taxon>
        <taxon>Sphagnophytina</taxon>
        <taxon>Sphagnopsida</taxon>
        <taxon>Sphagnales</taxon>
        <taxon>Sphagnaceae</taxon>
        <taxon>Sphagnum</taxon>
    </lineage>
</organism>
<keyword evidence="3" id="KW-1185">Reference proteome</keyword>
<protein>
    <submittedName>
        <fullName evidence="2">Uncharacterized protein</fullName>
    </submittedName>
</protein>
<feature type="compositionally biased region" description="Polar residues" evidence="1">
    <location>
        <begin position="138"/>
        <end position="170"/>
    </location>
</feature>
<proteinExistence type="predicted"/>
<gene>
    <name evidence="2" type="ORF">CSSPJE1EN1_LOCUS7841</name>
</gene>
<evidence type="ECO:0000313" key="2">
    <source>
        <dbReference type="EMBL" id="CAK9262363.1"/>
    </source>
</evidence>
<dbReference type="Proteomes" id="UP001497444">
    <property type="component" value="Chromosome 14"/>
</dbReference>
<sequence>MGRESVKRNASMGPPTTIQAYILAGFAVQQFTISNLLSIIIPVSVGCFLYIFFVGLLLVDSVVFFGSAGSGSIVDFFLTDLPTMIWNFLSLRSSSCTQERCKKLAERLVETARLGKVQQLFNTASDDINCYDPNIPAASSATRNNTPHKLNAEQTSQQQQHWSTETSNNAAGAADLRAPQSADNNNAPASSSTAFRQPTSPAAVLVDKEAAEEEEEEEEEGHGPDAEADLHDPVANSRIKT</sequence>
<feature type="region of interest" description="Disordered" evidence="1">
    <location>
        <begin position="138"/>
        <end position="241"/>
    </location>
</feature>
<name>A0ABP0W910_9BRYO</name>
<accession>A0ABP0W910</accession>
<evidence type="ECO:0000313" key="3">
    <source>
        <dbReference type="Proteomes" id="UP001497444"/>
    </source>
</evidence>
<evidence type="ECO:0000256" key="1">
    <source>
        <dbReference type="SAM" id="MobiDB-lite"/>
    </source>
</evidence>
<feature type="compositionally biased region" description="Acidic residues" evidence="1">
    <location>
        <begin position="210"/>
        <end position="220"/>
    </location>
</feature>
<reference evidence="2" key="1">
    <citation type="submission" date="2024-02" db="EMBL/GenBank/DDBJ databases">
        <authorList>
            <consortium name="ELIXIR-Norway"/>
            <consortium name="Elixir Norway"/>
        </authorList>
    </citation>
    <scope>NUCLEOTIDE SEQUENCE</scope>
</reference>